<evidence type="ECO:0000256" key="6">
    <source>
        <dbReference type="ARBA" id="ARBA00022741"/>
    </source>
</evidence>
<dbReference type="CDD" id="cd18552">
    <property type="entry name" value="ABC_6TM_MsbA_like"/>
    <property type="match status" value="1"/>
</dbReference>
<evidence type="ECO:0000313" key="17">
    <source>
        <dbReference type="Proteomes" id="UP000188169"/>
    </source>
</evidence>
<dbReference type="PROSITE" id="PS50893">
    <property type="entry name" value="ABC_TRANSPORTER_2"/>
    <property type="match status" value="1"/>
</dbReference>
<dbReference type="EMBL" id="FUGD01000109">
    <property type="protein sequence ID" value="SJM37873.1"/>
    <property type="molecule type" value="Genomic_DNA"/>
</dbReference>
<feature type="compositionally biased region" description="Polar residues" evidence="12">
    <location>
        <begin position="1"/>
        <end position="17"/>
    </location>
</feature>
<keyword evidence="16" id="KW-0378">Hydrolase</keyword>
<dbReference type="InterPro" id="IPR017871">
    <property type="entry name" value="ABC_transporter-like_CS"/>
</dbReference>
<keyword evidence="10" id="KW-0445">Lipid transport</keyword>
<dbReference type="Pfam" id="PF00005">
    <property type="entry name" value="ABC_tran"/>
    <property type="match status" value="1"/>
</dbReference>
<dbReference type="Gene3D" id="1.20.1560.10">
    <property type="entry name" value="ABC transporter type 1, transmembrane domain"/>
    <property type="match status" value="1"/>
</dbReference>
<dbReference type="Pfam" id="PF00664">
    <property type="entry name" value="ABC_membrane"/>
    <property type="match status" value="1"/>
</dbReference>
<dbReference type="SUPFAM" id="SSF52540">
    <property type="entry name" value="P-loop containing nucleoside triphosphate hydrolases"/>
    <property type="match status" value="1"/>
</dbReference>
<protein>
    <submittedName>
        <fullName evidence="16">Lipid A export ATP-binding/permease protein MsbA</fullName>
        <ecNumber evidence="16">3.6.3.-</ecNumber>
    </submittedName>
</protein>
<evidence type="ECO:0000256" key="10">
    <source>
        <dbReference type="ARBA" id="ARBA00023055"/>
    </source>
</evidence>
<dbReference type="AlphaFoldDB" id="A0A1R4EHF0"/>
<keyword evidence="7 16" id="KW-0067">ATP-binding</keyword>
<dbReference type="GO" id="GO:0015421">
    <property type="term" value="F:ABC-type oligopeptide transporter activity"/>
    <property type="evidence" value="ECO:0007669"/>
    <property type="project" value="TreeGrafter"/>
</dbReference>
<dbReference type="InterPro" id="IPR003439">
    <property type="entry name" value="ABC_transporter-like_ATP-bd"/>
</dbReference>
<dbReference type="PANTHER" id="PTHR43394:SF1">
    <property type="entry name" value="ATP-BINDING CASSETTE SUB-FAMILY B MEMBER 10, MITOCHONDRIAL"/>
    <property type="match status" value="1"/>
</dbReference>
<dbReference type="STRING" id="1945520.A1019T_01858"/>
<keyword evidence="2" id="KW-0813">Transport</keyword>
<dbReference type="PROSITE" id="PS00211">
    <property type="entry name" value="ABC_TRANSPORTER_1"/>
    <property type="match status" value="1"/>
</dbReference>
<feature type="transmembrane region" description="Helical" evidence="13">
    <location>
        <begin position="92"/>
        <end position="114"/>
    </location>
</feature>
<dbReference type="PANTHER" id="PTHR43394">
    <property type="entry name" value="ATP-DEPENDENT PERMEASE MDL1, MITOCHONDRIAL"/>
    <property type="match status" value="1"/>
</dbReference>
<evidence type="ECO:0000256" key="13">
    <source>
        <dbReference type="SAM" id="Phobius"/>
    </source>
</evidence>
<comment type="subcellular location">
    <subcellularLocation>
        <location evidence="1">Cell membrane</location>
        <topology evidence="1">Multi-pass membrane protein</topology>
    </subcellularLocation>
</comment>
<dbReference type="InterPro" id="IPR011917">
    <property type="entry name" value="ABC_transpr_lipidA"/>
</dbReference>
<evidence type="ECO:0000256" key="12">
    <source>
        <dbReference type="SAM" id="MobiDB-lite"/>
    </source>
</evidence>
<keyword evidence="6" id="KW-0547">Nucleotide-binding</keyword>
<dbReference type="EC" id="3.6.3.-" evidence="16"/>
<evidence type="ECO:0000256" key="5">
    <source>
        <dbReference type="ARBA" id="ARBA00022692"/>
    </source>
</evidence>
<evidence type="ECO:0000313" key="16">
    <source>
        <dbReference type="EMBL" id="SJM37873.1"/>
    </source>
</evidence>
<evidence type="ECO:0000256" key="3">
    <source>
        <dbReference type="ARBA" id="ARBA00022475"/>
    </source>
</evidence>
<evidence type="ECO:0000256" key="11">
    <source>
        <dbReference type="ARBA" id="ARBA00023136"/>
    </source>
</evidence>
<feature type="domain" description="ABC transmembrane type-1" evidence="15">
    <location>
        <begin position="55"/>
        <end position="336"/>
    </location>
</feature>
<feature type="region of interest" description="Disordered" evidence="12">
    <location>
        <begin position="1"/>
        <end position="36"/>
    </location>
</feature>
<feature type="transmembrane region" description="Helical" evidence="13">
    <location>
        <begin position="185"/>
        <end position="208"/>
    </location>
</feature>
<dbReference type="GO" id="GO:0016887">
    <property type="term" value="F:ATP hydrolysis activity"/>
    <property type="evidence" value="ECO:0007669"/>
    <property type="project" value="InterPro"/>
</dbReference>
<dbReference type="SUPFAM" id="SSF90123">
    <property type="entry name" value="ABC transporter transmembrane region"/>
    <property type="match status" value="1"/>
</dbReference>
<feature type="domain" description="ABC transporter" evidence="14">
    <location>
        <begin position="367"/>
        <end position="602"/>
    </location>
</feature>
<feature type="compositionally biased region" description="Polar residues" evidence="12">
    <location>
        <begin position="27"/>
        <end position="36"/>
    </location>
</feature>
<evidence type="ECO:0000256" key="7">
    <source>
        <dbReference type="ARBA" id="ARBA00022840"/>
    </source>
</evidence>
<keyword evidence="4" id="KW-0997">Cell inner membrane</keyword>
<dbReference type="GO" id="GO:0005886">
    <property type="term" value="C:plasma membrane"/>
    <property type="evidence" value="ECO:0007669"/>
    <property type="project" value="UniProtKB-SubCell"/>
</dbReference>
<dbReference type="InterPro" id="IPR003593">
    <property type="entry name" value="AAA+_ATPase"/>
</dbReference>
<proteinExistence type="predicted"/>
<dbReference type="InterPro" id="IPR027417">
    <property type="entry name" value="P-loop_NTPase"/>
</dbReference>
<evidence type="ECO:0000259" key="15">
    <source>
        <dbReference type="PROSITE" id="PS50929"/>
    </source>
</evidence>
<dbReference type="Proteomes" id="UP000188169">
    <property type="component" value="Unassembled WGS sequence"/>
</dbReference>
<dbReference type="NCBIfam" id="TIGR02203">
    <property type="entry name" value="MsbA_lipidA"/>
    <property type="match status" value="1"/>
</dbReference>
<organism evidence="16 17">
    <name type="scientific">Psychrobacter pasteurii</name>
    <dbReference type="NCBI Taxonomy" id="1945520"/>
    <lineage>
        <taxon>Bacteria</taxon>
        <taxon>Pseudomonadati</taxon>
        <taxon>Pseudomonadota</taxon>
        <taxon>Gammaproteobacteria</taxon>
        <taxon>Moraxellales</taxon>
        <taxon>Moraxellaceae</taxon>
        <taxon>Psychrobacter</taxon>
    </lineage>
</organism>
<dbReference type="FunFam" id="3.40.50.300:FF:000218">
    <property type="entry name" value="Multidrug ABC transporter ATP-binding protein"/>
    <property type="match status" value="1"/>
</dbReference>
<dbReference type="Gene3D" id="3.40.50.300">
    <property type="entry name" value="P-loop containing nucleotide triphosphate hydrolases"/>
    <property type="match status" value="1"/>
</dbReference>
<dbReference type="InterPro" id="IPR036640">
    <property type="entry name" value="ABC1_TM_sf"/>
</dbReference>
<dbReference type="InterPro" id="IPR039421">
    <property type="entry name" value="Type_1_exporter"/>
</dbReference>
<evidence type="ECO:0000256" key="9">
    <source>
        <dbReference type="ARBA" id="ARBA00022989"/>
    </source>
</evidence>
<keyword evidence="3" id="KW-1003">Cell membrane</keyword>
<keyword evidence="11 13" id="KW-0472">Membrane</keyword>
<evidence type="ECO:0000256" key="1">
    <source>
        <dbReference type="ARBA" id="ARBA00004651"/>
    </source>
</evidence>
<keyword evidence="17" id="KW-1185">Reference proteome</keyword>
<keyword evidence="9 13" id="KW-1133">Transmembrane helix</keyword>
<dbReference type="GO" id="GO:0005524">
    <property type="term" value="F:ATP binding"/>
    <property type="evidence" value="ECO:0007669"/>
    <property type="project" value="UniProtKB-KW"/>
</dbReference>
<sequence>MTNPSPKDASSTSSQGRNDQELGLAQPKSNSKPPSRTRTYLRLLQYIKPYWWAIALTIVGFGINSATEIGIAKLIQFITDAINDGTQSELNLFPFLIILLFFIRGVGSFLGNYFSALISRNLVYKLRVEVFDKLLRLPNSFFLANPAGTISSKLIFDVEQVTAASTDSLKTLIRDGMTVVALLGYLLYANWRLTLILFLVLPPILWLIQKASKRYLKLSKGIQKSMGDVSHITNEVIGGYQVVKNYGGQPYEQARFEKASTDNLKQGMKIVVTNSINTPAVQLLMALAFSIVVWLALRPEVIANTTAGEFIAYLTAAGLLSKPVRTLTDVNQKLQRGIAAGESIFALLDEVEEEDGGTQIERVKGDVVFDNISMCYPDGTKALEDFSLTIKSGQTVAFVGKSGAGKTTLVNLLTRTLEPSAGNVYIDGMPIETIALSSLRSQIGMVNQQVVLFNESVRHNIAYGDLAVKSEEQLISASKAAFAHDFIMELPQGYDSDIGSEGLQLSGGQRQRLSIARALLKDAPILILDEATSALDNESEYYIQQALENVMKDRTTLVIAHRLTTIESADKIVVMDKGRIVESGTHEELMALSGRYAHMYDRDFAESQLDGNS</sequence>
<dbReference type="GO" id="GO:0034040">
    <property type="term" value="F:ATPase-coupled lipid transmembrane transporter activity"/>
    <property type="evidence" value="ECO:0007669"/>
    <property type="project" value="InterPro"/>
</dbReference>
<dbReference type="SMART" id="SM00382">
    <property type="entry name" value="AAA"/>
    <property type="match status" value="1"/>
</dbReference>
<reference evidence="17" key="1">
    <citation type="submission" date="2017-02" db="EMBL/GenBank/DDBJ databases">
        <authorList>
            <person name="Mornico D."/>
        </authorList>
    </citation>
    <scope>NUCLEOTIDE SEQUENCE [LARGE SCALE GENOMIC DNA]</scope>
</reference>
<gene>
    <name evidence="16" type="primary">msbA</name>
    <name evidence="16" type="ORF">A1019T_01858</name>
</gene>
<keyword evidence="5 13" id="KW-0812">Transmembrane</keyword>
<evidence type="ECO:0000256" key="4">
    <source>
        <dbReference type="ARBA" id="ARBA00022519"/>
    </source>
</evidence>
<evidence type="ECO:0000256" key="2">
    <source>
        <dbReference type="ARBA" id="ARBA00022448"/>
    </source>
</evidence>
<name>A0A1R4EHF0_9GAMM</name>
<evidence type="ECO:0000259" key="14">
    <source>
        <dbReference type="PROSITE" id="PS50893"/>
    </source>
</evidence>
<dbReference type="PROSITE" id="PS50929">
    <property type="entry name" value="ABC_TM1F"/>
    <property type="match status" value="1"/>
</dbReference>
<feature type="transmembrane region" description="Helical" evidence="13">
    <location>
        <begin position="50"/>
        <end position="71"/>
    </location>
</feature>
<evidence type="ECO:0000256" key="8">
    <source>
        <dbReference type="ARBA" id="ARBA00022967"/>
    </source>
</evidence>
<accession>A0A1R4EHF0</accession>
<dbReference type="InterPro" id="IPR011527">
    <property type="entry name" value="ABC1_TM_dom"/>
</dbReference>
<keyword evidence="8" id="KW-1278">Translocase</keyword>